<sequence>MLVQLCSVWISGGLKFSYVNHVNLFLGLGNHVRLPACWFSCVLFGYRKFWKGKINFILRRS</sequence>
<dbReference type="AlphaFoldDB" id="A0A2P2KSV6"/>
<protein>
    <submittedName>
        <fullName evidence="2">Uncharacterized protein MANES_16G084000</fullName>
    </submittedName>
</protein>
<name>A0A2P2KSV6_RHIMU</name>
<proteinExistence type="predicted"/>
<keyword evidence="1" id="KW-0812">Transmembrane</keyword>
<organism evidence="2">
    <name type="scientific">Rhizophora mucronata</name>
    <name type="common">Asiatic mangrove</name>
    <dbReference type="NCBI Taxonomy" id="61149"/>
    <lineage>
        <taxon>Eukaryota</taxon>
        <taxon>Viridiplantae</taxon>
        <taxon>Streptophyta</taxon>
        <taxon>Embryophyta</taxon>
        <taxon>Tracheophyta</taxon>
        <taxon>Spermatophyta</taxon>
        <taxon>Magnoliopsida</taxon>
        <taxon>eudicotyledons</taxon>
        <taxon>Gunneridae</taxon>
        <taxon>Pentapetalae</taxon>
        <taxon>rosids</taxon>
        <taxon>fabids</taxon>
        <taxon>Malpighiales</taxon>
        <taxon>Rhizophoraceae</taxon>
        <taxon>Rhizophora</taxon>
    </lineage>
</organism>
<evidence type="ECO:0000313" key="2">
    <source>
        <dbReference type="EMBL" id="MBX08816.1"/>
    </source>
</evidence>
<feature type="transmembrane region" description="Helical" evidence="1">
    <location>
        <begin position="32"/>
        <end position="50"/>
    </location>
</feature>
<keyword evidence="1" id="KW-1133">Transmembrane helix</keyword>
<dbReference type="EMBL" id="GGEC01028332">
    <property type="protein sequence ID" value="MBX08816.1"/>
    <property type="molecule type" value="Transcribed_RNA"/>
</dbReference>
<accession>A0A2P2KSV6</accession>
<evidence type="ECO:0000256" key="1">
    <source>
        <dbReference type="SAM" id="Phobius"/>
    </source>
</evidence>
<keyword evidence="1" id="KW-0472">Membrane</keyword>
<reference evidence="2" key="1">
    <citation type="submission" date="2018-02" db="EMBL/GenBank/DDBJ databases">
        <title>Rhizophora mucronata_Transcriptome.</title>
        <authorList>
            <person name="Meera S.P."/>
            <person name="Sreeshan A."/>
            <person name="Augustine A."/>
        </authorList>
    </citation>
    <scope>NUCLEOTIDE SEQUENCE</scope>
    <source>
        <tissue evidence="2">Leaf</tissue>
    </source>
</reference>
<dbReference type="EMBL" id="GGEC01028330">
    <property type="protein sequence ID" value="MBX08814.1"/>
    <property type="molecule type" value="Transcribed_RNA"/>
</dbReference>